<organism evidence="9 10">
    <name type="scientific">Marinobacter oulmenensis</name>
    <dbReference type="NCBI Taxonomy" id="643747"/>
    <lineage>
        <taxon>Bacteria</taxon>
        <taxon>Pseudomonadati</taxon>
        <taxon>Pseudomonadota</taxon>
        <taxon>Gammaproteobacteria</taxon>
        <taxon>Pseudomonadales</taxon>
        <taxon>Marinobacteraceae</taxon>
        <taxon>Marinobacter</taxon>
    </lineage>
</organism>
<gene>
    <name evidence="9" type="ORF">HNR38_000887</name>
</gene>
<sequence length="431" mass="48652">MKQSAIHILAVLFLTLSANTHADLAFETFFSKHSMPMMIIAVEDGQILRANPAARAFYGFSEVAGMNINQINMLTPDQVEQEMHRAATLERNHLFFRHRLADGQVRVMGVYSEPFEYRGQDTLISAVYDTSDFDPAAERHYIARVEEQVDLQTEQLQQAKTLQFWLAVAGALTQTVIIAVLIVVILRLRRAYRKNDELLGELSFRNGELERLGDVMAHHFQEPSRRLVSLSQQLVRWDAAPDRLQDQAVVVGFIQEQARRLSELVSDVQRYLGLDRARPVMTVLDTGSVLEQAYEQTNTLADMRQQARLETPAPLPAVYFDHRRLVLIFRILLHNAWVYRHADRPLVVRITAGSRHDRIELRIADNGSGIAPEYRLQALELFTRLVPTASEGTGMGLALVAKALRPVGGHIRIEDGMDGGTAIIFDLPAAR</sequence>
<dbReference type="SUPFAM" id="SSF55874">
    <property type="entry name" value="ATPase domain of HSP90 chaperone/DNA topoisomerase II/histidine kinase"/>
    <property type="match status" value="1"/>
</dbReference>
<dbReference type="InterPro" id="IPR050351">
    <property type="entry name" value="BphY/WalK/GraS-like"/>
</dbReference>
<keyword evidence="4" id="KW-0418">Kinase</keyword>
<evidence type="ECO:0000256" key="3">
    <source>
        <dbReference type="ARBA" id="ARBA00022679"/>
    </source>
</evidence>
<keyword evidence="7" id="KW-0732">Signal</keyword>
<dbReference type="GO" id="GO:0030295">
    <property type="term" value="F:protein kinase activator activity"/>
    <property type="evidence" value="ECO:0007669"/>
    <property type="project" value="TreeGrafter"/>
</dbReference>
<keyword evidence="5 6" id="KW-0472">Membrane</keyword>
<dbReference type="PANTHER" id="PTHR42878">
    <property type="entry name" value="TWO-COMPONENT HISTIDINE KINASE"/>
    <property type="match status" value="1"/>
</dbReference>
<feature type="chain" id="PRO_5032509010" description="histidine kinase" evidence="7">
    <location>
        <begin position="23"/>
        <end position="431"/>
    </location>
</feature>
<keyword evidence="6" id="KW-0812">Transmembrane</keyword>
<comment type="caution">
    <text evidence="9">The sequence shown here is derived from an EMBL/GenBank/DDBJ whole genome shotgun (WGS) entry which is preliminary data.</text>
</comment>
<feature type="transmembrane region" description="Helical" evidence="6">
    <location>
        <begin position="164"/>
        <end position="186"/>
    </location>
</feature>
<dbReference type="Gene3D" id="3.30.450.20">
    <property type="entry name" value="PAS domain"/>
    <property type="match status" value="1"/>
</dbReference>
<reference evidence="9 10" key="1">
    <citation type="submission" date="2020-08" db="EMBL/GenBank/DDBJ databases">
        <title>Genomic Encyclopedia of Type Strains, Phase IV (KMG-IV): sequencing the most valuable type-strain genomes for metagenomic binning, comparative biology and taxonomic classification.</title>
        <authorList>
            <person name="Goeker M."/>
        </authorList>
    </citation>
    <scope>NUCLEOTIDE SEQUENCE [LARGE SCALE GENOMIC DNA]</scope>
    <source>
        <strain evidence="9 10">DSM 22359</strain>
    </source>
</reference>
<dbReference type="InterPro" id="IPR004358">
    <property type="entry name" value="Sig_transdc_His_kin-like_C"/>
</dbReference>
<dbReference type="InterPro" id="IPR005467">
    <property type="entry name" value="His_kinase_dom"/>
</dbReference>
<dbReference type="EC" id="2.7.13.3" evidence="2"/>
<evidence type="ECO:0000256" key="1">
    <source>
        <dbReference type="ARBA" id="ARBA00000085"/>
    </source>
</evidence>
<dbReference type="PANTHER" id="PTHR42878:SF14">
    <property type="entry name" value="OSMOLARITY TWO-COMPONENT SYSTEM PROTEIN SSK1"/>
    <property type="match status" value="1"/>
</dbReference>
<dbReference type="InterPro" id="IPR036890">
    <property type="entry name" value="HATPase_C_sf"/>
</dbReference>
<dbReference type="SMART" id="SM00387">
    <property type="entry name" value="HATPase_c"/>
    <property type="match status" value="1"/>
</dbReference>
<dbReference type="InterPro" id="IPR000014">
    <property type="entry name" value="PAS"/>
</dbReference>
<dbReference type="InterPro" id="IPR035965">
    <property type="entry name" value="PAS-like_dom_sf"/>
</dbReference>
<dbReference type="InterPro" id="IPR003594">
    <property type="entry name" value="HATPase_dom"/>
</dbReference>
<dbReference type="NCBIfam" id="TIGR00229">
    <property type="entry name" value="sensory_box"/>
    <property type="match status" value="1"/>
</dbReference>
<dbReference type="AlphaFoldDB" id="A0A840UD85"/>
<keyword evidence="6" id="KW-1133">Transmembrane helix</keyword>
<dbReference type="GO" id="GO:0007234">
    <property type="term" value="P:osmosensory signaling via phosphorelay pathway"/>
    <property type="evidence" value="ECO:0007669"/>
    <property type="project" value="TreeGrafter"/>
</dbReference>
<keyword evidence="10" id="KW-1185">Reference proteome</keyword>
<comment type="catalytic activity">
    <reaction evidence="1">
        <text>ATP + protein L-histidine = ADP + protein N-phospho-L-histidine.</text>
        <dbReference type="EC" id="2.7.13.3"/>
    </reaction>
</comment>
<protein>
    <recommendedName>
        <fullName evidence="2">histidine kinase</fullName>
        <ecNumber evidence="2">2.7.13.3</ecNumber>
    </recommendedName>
</protein>
<dbReference type="Pfam" id="PF02518">
    <property type="entry name" value="HATPase_c"/>
    <property type="match status" value="1"/>
</dbReference>
<dbReference type="EMBL" id="JACHFE010000002">
    <property type="protein sequence ID" value="MBB5320415.1"/>
    <property type="molecule type" value="Genomic_DNA"/>
</dbReference>
<dbReference type="Proteomes" id="UP000591735">
    <property type="component" value="Unassembled WGS sequence"/>
</dbReference>
<accession>A0A840UD85</accession>
<dbReference type="PRINTS" id="PR00344">
    <property type="entry name" value="BCTRLSENSOR"/>
</dbReference>
<feature type="signal peptide" evidence="7">
    <location>
        <begin position="1"/>
        <end position="22"/>
    </location>
</feature>
<dbReference type="GO" id="GO:0016020">
    <property type="term" value="C:membrane"/>
    <property type="evidence" value="ECO:0007669"/>
    <property type="project" value="UniProtKB-SubCell"/>
</dbReference>
<keyword evidence="3" id="KW-0808">Transferase</keyword>
<dbReference type="PROSITE" id="PS50109">
    <property type="entry name" value="HIS_KIN"/>
    <property type="match status" value="1"/>
</dbReference>
<evidence type="ECO:0000256" key="7">
    <source>
        <dbReference type="SAM" id="SignalP"/>
    </source>
</evidence>
<evidence type="ECO:0000313" key="9">
    <source>
        <dbReference type="EMBL" id="MBB5320415.1"/>
    </source>
</evidence>
<dbReference type="RefSeq" id="WP_183700188.1">
    <property type="nucleotide sequence ID" value="NZ_JACHFE010000002.1"/>
</dbReference>
<dbReference type="GO" id="GO:0000156">
    <property type="term" value="F:phosphorelay response regulator activity"/>
    <property type="evidence" value="ECO:0007669"/>
    <property type="project" value="TreeGrafter"/>
</dbReference>
<evidence type="ECO:0000256" key="5">
    <source>
        <dbReference type="ARBA" id="ARBA00023136"/>
    </source>
</evidence>
<evidence type="ECO:0000259" key="8">
    <source>
        <dbReference type="PROSITE" id="PS50109"/>
    </source>
</evidence>
<evidence type="ECO:0000256" key="4">
    <source>
        <dbReference type="ARBA" id="ARBA00022777"/>
    </source>
</evidence>
<evidence type="ECO:0000256" key="6">
    <source>
        <dbReference type="SAM" id="Phobius"/>
    </source>
</evidence>
<dbReference type="GO" id="GO:0004673">
    <property type="term" value="F:protein histidine kinase activity"/>
    <property type="evidence" value="ECO:0007669"/>
    <property type="project" value="UniProtKB-EC"/>
</dbReference>
<dbReference type="Gene3D" id="3.30.565.10">
    <property type="entry name" value="Histidine kinase-like ATPase, C-terminal domain"/>
    <property type="match status" value="1"/>
</dbReference>
<evidence type="ECO:0000313" key="10">
    <source>
        <dbReference type="Proteomes" id="UP000591735"/>
    </source>
</evidence>
<name>A0A840UD85_9GAMM</name>
<feature type="domain" description="Histidine kinase" evidence="8">
    <location>
        <begin position="215"/>
        <end position="431"/>
    </location>
</feature>
<dbReference type="SUPFAM" id="SSF55785">
    <property type="entry name" value="PYP-like sensor domain (PAS domain)"/>
    <property type="match status" value="1"/>
</dbReference>
<proteinExistence type="predicted"/>
<evidence type="ECO:0000256" key="2">
    <source>
        <dbReference type="ARBA" id="ARBA00012438"/>
    </source>
</evidence>